<comment type="caution">
    <text evidence="8">The sequence shown here is derived from an EMBL/GenBank/DDBJ whole genome shotgun (WGS) entry which is preliminary data.</text>
</comment>
<feature type="transmembrane region" description="Helical" evidence="6">
    <location>
        <begin position="215"/>
        <end position="239"/>
    </location>
</feature>
<sequence length="421" mass="45702">MRWTVLVLLFFGMFINFADKSITGLAAVPIMKEFNLSYADWGLVGSSYYWLYPVTGIFGAAWADRVGAKKVLGFLMLTWAVLQIGVLAIAGLPLLLLYRFLLGAFEGPFSPIAYNHANTWFPPKLRGLANSVVVSGATLGAMVAAPILVALIHIFGWRIAFAFLGVASIVWFVAIQFTRDVPRADELEEDEKPKKKQLEKLDVKAFLLMLSKPSALFTTLAYFSTYLLVVWFAVWLPVYLVKIVNMTNIEMGYAVSGIGVVSVGVYIGVSVLSDRMFKRNKDWRISRVYVVGLAMIIGALLLASTAFITNAVWVIIAMCLAKGLTYGILTIGPTIIIHLLPERGGLMTSILTSSGNLAGIVGPLITGYIVGSSGENSAAGFDLSIIFMAGLITVFGVLFTVFVRPNSKIDLAAENQAAIGK</sequence>
<keyword evidence="4 6" id="KW-1133">Transmembrane helix</keyword>
<dbReference type="PANTHER" id="PTHR11662">
    <property type="entry name" value="SOLUTE CARRIER FAMILY 17"/>
    <property type="match status" value="1"/>
</dbReference>
<feature type="transmembrane region" description="Helical" evidence="6">
    <location>
        <begin position="74"/>
        <end position="101"/>
    </location>
</feature>
<feature type="transmembrane region" description="Helical" evidence="6">
    <location>
        <begin position="289"/>
        <end position="316"/>
    </location>
</feature>
<gene>
    <name evidence="8" type="ORF">GJU41_03875</name>
</gene>
<reference evidence="8 9" key="1">
    <citation type="submission" date="2019-11" db="EMBL/GenBank/DDBJ databases">
        <title>Bacillus idriensis genome.</title>
        <authorList>
            <person name="Konopka E.N."/>
            <person name="Newman J.D."/>
        </authorList>
    </citation>
    <scope>NUCLEOTIDE SEQUENCE [LARGE SCALE GENOMIC DNA]</scope>
    <source>
        <strain evidence="8 9">DSM 19097</strain>
    </source>
</reference>
<keyword evidence="3 6" id="KW-0812">Transmembrane</keyword>
<evidence type="ECO:0000313" key="9">
    <source>
        <dbReference type="Proteomes" id="UP000441585"/>
    </source>
</evidence>
<keyword evidence="9" id="KW-1185">Reference proteome</keyword>
<feature type="domain" description="Major facilitator superfamily (MFS) profile" evidence="7">
    <location>
        <begin position="5"/>
        <end position="408"/>
    </location>
</feature>
<accession>A0A6I2M6G4</accession>
<dbReference type="EMBL" id="WKKF01000001">
    <property type="protein sequence ID" value="MRX53097.1"/>
    <property type="molecule type" value="Genomic_DNA"/>
</dbReference>
<comment type="subcellular location">
    <subcellularLocation>
        <location evidence="1">Cell membrane</location>
        <topology evidence="1">Multi-pass membrane protein</topology>
    </subcellularLocation>
</comment>
<feature type="transmembrane region" description="Helical" evidence="6">
    <location>
        <begin position="346"/>
        <end position="371"/>
    </location>
</feature>
<dbReference type="SUPFAM" id="SSF103473">
    <property type="entry name" value="MFS general substrate transporter"/>
    <property type="match status" value="1"/>
</dbReference>
<dbReference type="Proteomes" id="UP000441585">
    <property type="component" value="Unassembled WGS sequence"/>
</dbReference>
<dbReference type="PROSITE" id="PS50850">
    <property type="entry name" value="MFS"/>
    <property type="match status" value="1"/>
</dbReference>
<dbReference type="InterPro" id="IPR011701">
    <property type="entry name" value="MFS"/>
</dbReference>
<evidence type="ECO:0000313" key="8">
    <source>
        <dbReference type="EMBL" id="MRX53097.1"/>
    </source>
</evidence>
<evidence type="ECO:0000259" key="7">
    <source>
        <dbReference type="PROSITE" id="PS50850"/>
    </source>
</evidence>
<dbReference type="AlphaFoldDB" id="A0A6I2M6G4"/>
<dbReference type="Pfam" id="PF07690">
    <property type="entry name" value="MFS_1"/>
    <property type="match status" value="1"/>
</dbReference>
<dbReference type="InterPro" id="IPR036259">
    <property type="entry name" value="MFS_trans_sf"/>
</dbReference>
<feature type="transmembrane region" description="Helical" evidence="6">
    <location>
        <begin position="323"/>
        <end position="340"/>
    </location>
</feature>
<keyword evidence="5 6" id="KW-0472">Membrane</keyword>
<evidence type="ECO:0000256" key="4">
    <source>
        <dbReference type="ARBA" id="ARBA00022989"/>
    </source>
</evidence>
<dbReference type="GO" id="GO:0005886">
    <property type="term" value="C:plasma membrane"/>
    <property type="evidence" value="ECO:0007669"/>
    <property type="project" value="UniProtKB-SubCell"/>
</dbReference>
<feature type="transmembrane region" description="Helical" evidence="6">
    <location>
        <begin position="383"/>
        <end position="403"/>
    </location>
</feature>
<protein>
    <submittedName>
        <fullName evidence="8">MFS transporter</fullName>
    </submittedName>
</protein>
<feature type="transmembrane region" description="Helical" evidence="6">
    <location>
        <begin position="159"/>
        <end position="177"/>
    </location>
</feature>
<dbReference type="GO" id="GO:0022857">
    <property type="term" value="F:transmembrane transporter activity"/>
    <property type="evidence" value="ECO:0007669"/>
    <property type="project" value="InterPro"/>
</dbReference>
<name>A0A6I2M6G4_9BACI</name>
<dbReference type="PANTHER" id="PTHR11662:SF450">
    <property type="entry name" value="BLR1003 PROTEIN"/>
    <property type="match status" value="1"/>
</dbReference>
<dbReference type="RefSeq" id="WP_154318047.1">
    <property type="nucleotide sequence ID" value="NZ_CAJGAA010000001.1"/>
</dbReference>
<dbReference type="InterPro" id="IPR050382">
    <property type="entry name" value="MFS_Na/Anion_cotransporter"/>
</dbReference>
<feature type="transmembrane region" description="Helical" evidence="6">
    <location>
        <begin position="128"/>
        <end position="152"/>
    </location>
</feature>
<dbReference type="Gene3D" id="1.20.1250.20">
    <property type="entry name" value="MFS general substrate transporter like domains"/>
    <property type="match status" value="2"/>
</dbReference>
<dbReference type="InterPro" id="IPR020846">
    <property type="entry name" value="MFS_dom"/>
</dbReference>
<evidence type="ECO:0000256" key="6">
    <source>
        <dbReference type="SAM" id="Phobius"/>
    </source>
</evidence>
<evidence type="ECO:0000256" key="1">
    <source>
        <dbReference type="ARBA" id="ARBA00004651"/>
    </source>
</evidence>
<feature type="transmembrane region" description="Helical" evidence="6">
    <location>
        <begin position="43"/>
        <end position="62"/>
    </location>
</feature>
<evidence type="ECO:0000256" key="5">
    <source>
        <dbReference type="ARBA" id="ARBA00023136"/>
    </source>
</evidence>
<proteinExistence type="predicted"/>
<keyword evidence="2" id="KW-0813">Transport</keyword>
<feature type="transmembrane region" description="Helical" evidence="6">
    <location>
        <begin position="251"/>
        <end position="269"/>
    </location>
</feature>
<evidence type="ECO:0000256" key="3">
    <source>
        <dbReference type="ARBA" id="ARBA00022692"/>
    </source>
</evidence>
<evidence type="ECO:0000256" key="2">
    <source>
        <dbReference type="ARBA" id="ARBA00022448"/>
    </source>
</evidence>
<organism evidence="8 9">
    <name type="scientific">Metabacillus idriensis</name>
    <dbReference type="NCBI Taxonomy" id="324768"/>
    <lineage>
        <taxon>Bacteria</taxon>
        <taxon>Bacillati</taxon>
        <taxon>Bacillota</taxon>
        <taxon>Bacilli</taxon>
        <taxon>Bacillales</taxon>
        <taxon>Bacillaceae</taxon>
        <taxon>Metabacillus</taxon>
    </lineage>
</organism>